<dbReference type="GO" id="GO:0004519">
    <property type="term" value="F:endonuclease activity"/>
    <property type="evidence" value="ECO:0007669"/>
    <property type="project" value="InterPro"/>
</dbReference>
<dbReference type="HOGENOM" id="CLU_086337_0_0_11"/>
<accession>C1BDG7</accession>
<dbReference type="KEGG" id="rop:ROP_pROB02-00070"/>
<dbReference type="InterPro" id="IPR029471">
    <property type="entry name" value="HNH_5"/>
</dbReference>
<dbReference type="GO" id="GO:0003676">
    <property type="term" value="F:nucleic acid binding"/>
    <property type="evidence" value="ECO:0007669"/>
    <property type="project" value="InterPro"/>
</dbReference>
<proteinExistence type="predicted"/>
<evidence type="ECO:0000259" key="1">
    <source>
        <dbReference type="SMART" id="SM00507"/>
    </source>
</evidence>
<dbReference type="SMART" id="SM00507">
    <property type="entry name" value="HNHc"/>
    <property type="match status" value="1"/>
</dbReference>
<dbReference type="PATRIC" id="fig|632772.20.peg.8379"/>
<evidence type="ECO:0000313" key="3">
    <source>
        <dbReference type="Proteomes" id="UP000002212"/>
    </source>
</evidence>
<name>C1BDG7_RHOOB</name>
<dbReference type="GO" id="GO:0008270">
    <property type="term" value="F:zinc ion binding"/>
    <property type="evidence" value="ECO:0007669"/>
    <property type="project" value="InterPro"/>
</dbReference>
<dbReference type="Gene3D" id="1.10.30.50">
    <property type="match status" value="1"/>
</dbReference>
<dbReference type="InterPro" id="IPR003615">
    <property type="entry name" value="HNH_nuc"/>
</dbReference>
<organism evidence="2 3">
    <name type="scientific">Rhodococcus opacus (strain B4)</name>
    <dbReference type="NCBI Taxonomy" id="632772"/>
    <lineage>
        <taxon>Bacteria</taxon>
        <taxon>Bacillati</taxon>
        <taxon>Actinomycetota</taxon>
        <taxon>Actinomycetes</taxon>
        <taxon>Mycobacteriales</taxon>
        <taxon>Nocardiaceae</taxon>
        <taxon>Rhodococcus</taxon>
    </lineage>
</organism>
<dbReference type="Proteomes" id="UP000002212">
    <property type="component" value="Plasmid pROB02"/>
</dbReference>
<geneLocation type="plasmid" evidence="2 3">
    <name>pROB02</name>
</geneLocation>
<dbReference type="OrthoDB" id="3823469at2"/>
<sequence>MTNGEVRRSSRVLVAEFIAGIGEGNKFTKLDLNRAIPFYAQNDRRMRDLRECGWVIDNYKVNPSLAPDEYLVRRIGVRIDLGERPPKPARKTVGGAKRRRILERDGHVCAICGVPAGEPFPDAPGRRAVLTIGHLIPVARGGTDDENNLRAECQRCGDESRDNTLDPPTTDFVLTRARNIRSRKEKKRLFAWMVARRKDPDDTELVFLDWCRLPHSEQLRVMQEFGRQVLADDEG</sequence>
<dbReference type="CDD" id="cd00085">
    <property type="entry name" value="HNHc"/>
    <property type="match status" value="1"/>
</dbReference>
<dbReference type="EMBL" id="AP011117">
    <property type="protein sequence ID" value="BAH47020.1"/>
    <property type="molecule type" value="Genomic_DNA"/>
</dbReference>
<protein>
    <recommendedName>
        <fullName evidence="1">HNH nuclease domain-containing protein</fullName>
    </recommendedName>
</protein>
<dbReference type="Pfam" id="PF14279">
    <property type="entry name" value="HNH_5"/>
    <property type="match status" value="1"/>
</dbReference>
<reference evidence="2 3" key="1">
    <citation type="journal article" date="2005" name="J. Biosci. Bioeng.">
        <title>Isolation and characterization of benzene-tolerant Rhodococcus opacus strains.</title>
        <authorList>
            <person name="Na K.S."/>
            <person name="Kuroda A."/>
            <person name="Takiguchi N."/>
            <person name="Ikeda T."/>
            <person name="Ohtake H."/>
            <person name="Kato J."/>
        </authorList>
    </citation>
    <scope>NUCLEOTIDE SEQUENCE [LARGE SCALE GENOMIC DNA]</scope>
    <source>
        <strain evidence="2 3">B4</strain>
        <plasmid evidence="2">pROB02</plasmid>
    </source>
</reference>
<dbReference type="RefSeq" id="WP_012687060.1">
    <property type="nucleotide sequence ID" value="NC_012521.1"/>
</dbReference>
<evidence type="ECO:0000313" key="2">
    <source>
        <dbReference type="EMBL" id="BAH47020.1"/>
    </source>
</evidence>
<dbReference type="AlphaFoldDB" id="C1BDG7"/>
<reference evidence="2 3" key="2">
    <citation type="submission" date="2009-03" db="EMBL/GenBank/DDBJ databases">
        <title>Comparison of the complete genome sequences of Rhodococcus erythropolis PR4 and Rhodococcus opacus B4.</title>
        <authorList>
            <person name="Takarada H."/>
            <person name="Sekine M."/>
            <person name="Hosoyama A."/>
            <person name="Yamada R."/>
            <person name="Fujisawa T."/>
            <person name="Omata S."/>
            <person name="Shimizu A."/>
            <person name="Tsukatani N."/>
            <person name="Tanikawa S."/>
            <person name="Fujita N."/>
            <person name="Harayama S."/>
        </authorList>
    </citation>
    <scope>NUCLEOTIDE SEQUENCE [LARGE SCALE GENOMIC DNA]</scope>
    <source>
        <strain evidence="2 3">B4</strain>
        <plasmid evidence="2 3">pROB02</plasmid>
    </source>
</reference>
<feature type="domain" description="HNH nuclease" evidence="1">
    <location>
        <begin position="96"/>
        <end position="158"/>
    </location>
</feature>
<keyword evidence="2" id="KW-0614">Plasmid</keyword>
<gene>
    <name evidence="2" type="ordered locus">ROP_pROB02-00070</name>
</gene>